<dbReference type="InParanoid" id="A0A7N2N2C2"/>
<dbReference type="AlphaFoldDB" id="A0A7N2N2C2"/>
<dbReference type="Gramene" id="QL12p008078:mrna">
    <property type="protein sequence ID" value="QL12p008078:mrna"/>
    <property type="gene ID" value="QL12p008078"/>
</dbReference>
<accession>A0A7N2N2C2</accession>
<dbReference type="Proteomes" id="UP000594261">
    <property type="component" value="Chromosome 12"/>
</dbReference>
<proteinExistence type="predicted"/>
<reference evidence="1" key="2">
    <citation type="submission" date="2021-01" db="UniProtKB">
        <authorList>
            <consortium name="EnsemblPlants"/>
        </authorList>
    </citation>
    <scope>IDENTIFICATION</scope>
</reference>
<dbReference type="EMBL" id="LRBV02000012">
    <property type="status" value="NOT_ANNOTATED_CDS"/>
    <property type="molecule type" value="Genomic_DNA"/>
</dbReference>
<organism evidence="1 2">
    <name type="scientific">Quercus lobata</name>
    <name type="common">Valley oak</name>
    <dbReference type="NCBI Taxonomy" id="97700"/>
    <lineage>
        <taxon>Eukaryota</taxon>
        <taxon>Viridiplantae</taxon>
        <taxon>Streptophyta</taxon>
        <taxon>Embryophyta</taxon>
        <taxon>Tracheophyta</taxon>
        <taxon>Spermatophyta</taxon>
        <taxon>Magnoliopsida</taxon>
        <taxon>eudicotyledons</taxon>
        <taxon>Gunneridae</taxon>
        <taxon>Pentapetalae</taxon>
        <taxon>rosids</taxon>
        <taxon>fabids</taxon>
        <taxon>Fagales</taxon>
        <taxon>Fagaceae</taxon>
        <taxon>Quercus</taxon>
    </lineage>
</organism>
<dbReference type="EnsemblPlants" id="QL12p008078:mrna">
    <property type="protein sequence ID" value="QL12p008078:mrna"/>
    <property type="gene ID" value="QL12p008078"/>
</dbReference>
<protein>
    <submittedName>
        <fullName evidence="1">Uncharacterized protein</fullName>
    </submittedName>
</protein>
<sequence length="162" mass="18690">MLNKKKQSMMFILYADHRLLFISNMRQILKTKGRIVLFDEGTEGYREDNALLASCKYVSNLKNKRIDLFDHGTEGYGEDNVLLASCSGYMHAAMTNQQLMDSGNRMMDETDQAIGGQKRLYKTPSMLEQKLQQHSRIRLQLIGVLWHYSSLLLPLESWPSLL</sequence>
<evidence type="ECO:0000313" key="1">
    <source>
        <dbReference type="EnsemblPlants" id="QL12p008078:mrna"/>
    </source>
</evidence>
<keyword evidence="2" id="KW-1185">Reference proteome</keyword>
<name>A0A7N2N2C2_QUELO</name>
<evidence type="ECO:0000313" key="2">
    <source>
        <dbReference type="Proteomes" id="UP000594261"/>
    </source>
</evidence>
<reference evidence="1 2" key="1">
    <citation type="journal article" date="2016" name="G3 (Bethesda)">
        <title>First Draft Assembly and Annotation of the Genome of a California Endemic Oak Quercus lobata Nee (Fagaceae).</title>
        <authorList>
            <person name="Sork V.L."/>
            <person name="Fitz-Gibbon S.T."/>
            <person name="Puiu D."/>
            <person name="Crepeau M."/>
            <person name="Gugger P.F."/>
            <person name="Sherman R."/>
            <person name="Stevens K."/>
            <person name="Langley C.H."/>
            <person name="Pellegrini M."/>
            <person name="Salzberg S.L."/>
        </authorList>
    </citation>
    <scope>NUCLEOTIDE SEQUENCE [LARGE SCALE GENOMIC DNA]</scope>
    <source>
        <strain evidence="1 2">cv. SW786</strain>
    </source>
</reference>